<dbReference type="SUPFAM" id="SSF53474">
    <property type="entry name" value="alpha/beta-Hydrolases"/>
    <property type="match status" value="1"/>
</dbReference>
<protein>
    <submittedName>
        <fullName evidence="2">Alpha/beta hydrolase</fullName>
    </submittedName>
</protein>
<organism evidence="2 3">
    <name type="scientific">Parasphingorhabdus flavimaris</name>
    <dbReference type="NCBI Taxonomy" id="266812"/>
    <lineage>
        <taxon>Bacteria</taxon>
        <taxon>Pseudomonadati</taxon>
        <taxon>Pseudomonadota</taxon>
        <taxon>Alphaproteobacteria</taxon>
        <taxon>Sphingomonadales</taxon>
        <taxon>Sphingomonadaceae</taxon>
        <taxon>Parasphingorhabdus</taxon>
    </lineage>
</organism>
<comment type="caution">
    <text evidence="2">The sequence shown here is derived from an EMBL/GenBank/DDBJ whole genome shotgun (WGS) entry which is preliminary data.</text>
</comment>
<evidence type="ECO:0000313" key="2">
    <source>
        <dbReference type="EMBL" id="NVD28141.1"/>
    </source>
</evidence>
<dbReference type="PANTHER" id="PTHR43798">
    <property type="entry name" value="MONOACYLGLYCEROL LIPASE"/>
    <property type="match status" value="1"/>
</dbReference>
<evidence type="ECO:0000313" key="3">
    <source>
        <dbReference type="Proteomes" id="UP000652427"/>
    </source>
</evidence>
<name>A0ABX2N353_9SPHN</name>
<dbReference type="InterPro" id="IPR050266">
    <property type="entry name" value="AB_hydrolase_sf"/>
</dbReference>
<feature type="domain" description="AB hydrolase-1" evidence="1">
    <location>
        <begin position="44"/>
        <end position="280"/>
    </location>
</feature>
<dbReference type="Pfam" id="PF12697">
    <property type="entry name" value="Abhydrolase_6"/>
    <property type="match status" value="1"/>
</dbReference>
<keyword evidence="2" id="KW-0378">Hydrolase</keyword>
<dbReference type="Gene3D" id="3.40.50.1820">
    <property type="entry name" value="alpha/beta hydrolase"/>
    <property type="match status" value="1"/>
</dbReference>
<dbReference type="EMBL" id="JABWMH010000003">
    <property type="protein sequence ID" value="NVD28141.1"/>
    <property type="molecule type" value="Genomic_DNA"/>
</dbReference>
<dbReference type="PANTHER" id="PTHR43798:SF33">
    <property type="entry name" value="HYDROLASE, PUTATIVE (AFU_ORTHOLOGUE AFUA_2G14860)-RELATED"/>
    <property type="match status" value="1"/>
</dbReference>
<dbReference type="InterPro" id="IPR000073">
    <property type="entry name" value="AB_hydrolase_1"/>
</dbReference>
<evidence type="ECO:0000259" key="1">
    <source>
        <dbReference type="Pfam" id="PF12697"/>
    </source>
</evidence>
<dbReference type="GO" id="GO:0016787">
    <property type="term" value="F:hydrolase activity"/>
    <property type="evidence" value="ECO:0007669"/>
    <property type="project" value="UniProtKB-KW"/>
</dbReference>
<dbReference type="RefSeq" id="WP_176279676.1">
    <property type="nucleotide sequence ID" value="NZ_JABWMH010000003.1"/>
</dbReference>
<dbReference type="InterPro" id="IPR029058">
    <property type="entry name" value="AB_hydrolase_fold"/>
</dbReference>
<keyword evidence="3" id="KW-1185">Reference proteome</keyword>
<proteinExistence type="predicted"/>
<sequence>MNAPGHREVSQQASALRRVGEERRATIDGVSLRYWEVRRGPRYLIFLHGNSMCKEVFYRQFDAFSGGEWSLLAIDLPGHGGSSDAADPASQYTIPGYADLVLQLLAELEIANPVILGWSLGGNIALELASRGTAIAGIMLVGTPPVGPGTPDFAAAFQARALESPAMGAEATDQELVDFVQDAVGSLDSVPECFAAAAIRTDGRARETMGTHWAEGTSGHDQLSVIANWQGPIACVMGQDDALARVDFVEKADWGNLWKDEVQVLPGSSHAPFLHDPGRFNLLLRDFLESSG</sequence>
<accession>A0ABX2N353</accession>
<gene>
    <name evidence="2" type="ORF">HUO14_09515</name>
</gene>
<dbReference type="Proteomes" id="UP000652427">
    <property type="component" value="Unassembled WGS sequence"/>
</dbReference>
<reference evidence="2 3" key="1">
    <citation type="submission" date="2020-06" db="EMBL/GenBank/DDBJ databases">
        <authorList>
            <person name="Kim S.-J."/>
            <person name="Park S.-J."/>
        </authorList>
    </citation>
    <scope>NUCLEOTIDE SEQUENCE [LARGE SCALE GENOMIC DNA]</scope>
    <source>
        <strain evidence="2 3">SW-151</strain>
    </source>
</reference>